<protein>
    <recommendedName>
        <fullName evidence="4">Lipoprotein</fullName>
    </recommendedName>
</protein>
<dbReference type="Proteomes" id="UP001172082">
    <property type="component" value="Unassembled WGS sequence"/>
</dbReference>
<dbReference type="RefSeq" id="WP_346750924.1">
    <property type="nucleotide sequence ID" value="NZ_JAUJEA010000002.1"/>
</dbReference>
<accession>A0ABT8KKZ3</accession>
<dbReference type="EMBL" id="JAUJEA010000002">
    <property type="protein sequence ID" value="MDN5200894.1"/>
    <property type="molecule type" value="Genomic_DNA"/>
</dbReference>
<keyword evidence="3" id="KW-1185">Reference proteome</keyword>
<evidence type="ECO:0008006" key="4">
    <source>
        <dbReference type="Google" id="ProtNLM"/>
    </source>
</evidence>
<evidence type="ECO:0000313" key="2">
    <source>
        <dbReference type="EMBL" id="MDN5200894.1"/>
    </source>
</evidence>
<feature type="signal peptide" evidence="1">
    <location>
        <begin position="1"/>
        <end position="21"/>
    </location>
</feature>
<feature type="chain" id="PRO_5045959182" description="Lipoprotein" evidence="1">
    <location>
        <begin position="22"/>
        <end position="241"/>
    </location>
</feature>
<gene>
    <name evidence="2" type="ORF">QQ008_05965</name>
</gene>
<organism evidence="2 3">
    <name type="scientific">Splendidivirga corallicola</name>
    <dbReference type="NCBI Taxonomy" id="3051826"/>
    <lineage>
        <taxon>Bacteria</taxon>
        <taxon>Pseudomonadati</taxon>
        <taxon>Bacteroidota</taxon>
        <taxon>Cytophagia</taxon>
        <taxon>Cytophagales</taxon>
        <taxon>Splendidivirgaceae</taxon>
        <taxon>Splendidivirga</taxon>
    </lineage>
</organism>
<sequence>MKKIILIIPLCLLFFMGTCDKSGESQQAQPENELTASIGDVKQNKNDRYQFPSAIVKLTRKVINAQMEILTEETLYIDDHGNREARYITEKRNIKMLNRIEESKSHSILEGEWITNIDLDKHTGVKMKYSAEGFQNMSKKQMEQFAENIKDATGTEVIEKGKEKIADKVCLVTEAKTNMNGLISTTTQWNYKGFVMKSISNSMGTKIIEEVQSFQENASIPAKVFEVEKGVEVRTINYGGN</sequence>
<evidence type="ECO:0000256" key="1">
    <source>
        <dbReference type="SAM" id="SignalP"/>
    </source>
</evidence>
<evidence type="ECO:0000313" key="3">
    <source>
        <dbReference type="Proteomes" id="UP001172082"/>
    </source>
</evidence>
<keyword evidence="1" id="KW-0732">Signal</keyword>
<proteinExistence type="predicted"/>
<comment type="caution">
    <text evidence="2">The sequence shown here is derived from an EMBL/GenBank/DDBJ whole genome shotgun (WGS) entry which is preliminary data.</text>
</comment>
<name>A0ABT8KKZ3_9BACT</name>
<reference evidence="2" key="1">
    <citation type="submission" date="2023-06" db="EMBL/GenBank/DDBJ databases">
        <title>Genomic of Parafulvivirga corallium.</title>
        <authorList>
            <person name="Wang G."/>
        </authorList>
    </citation>
    <scope>NUCLEOTIDE SEQUENCE</scope>
    <source>
        <strain evidence="2">BMA10</strain>
    </source>
</reference>